<keyword evidence="7" id="KW-1185">Reference proteome</keyword>
<gene>
    <name evidence="6" type="ORF">DM194_14120</name>
</gene>
<geneLocation type="plasmid" evidence="6 7">
    <name>unnamed1</name>
</geneLocation>
<feature type="domain" description="UDP-glucose/GDP-mannose dehydrogenase C-terminal" evidence="5">
    <location>
        <begin position="361"/>
        <end position="461"/>
    </location>
</feature>
<evidence type="ECO:0000256" key="3">
    <source>
        <dbReference type="PIRNR" id="PIRNR000124"/>
    </source>
</evidence>
<protein>
    <submittedName>
        <fullName evidence="6">Nucleotide sugar dehydrogenase</fullName>
    </submittedName>
</protein>
<dbReference type="PANTHER" id="PTHR43491">
    <property type="entry name" value="UDP-N-ACETYL-D-MANNOSAMINE DEHYDROGENASE"/>
    <property type="match status" value="1"/>
</dbReference>
<comment type="similarity">
    <text evidence="3">Belongs to the UDP-glucose/GDP-mannose dehydrogenase family.</text>
</comment>
<dbReference type="PIRSF" id="PIRSF500136">
    <property type="entry name" value="UDP_ManNAc_DH"/>
    <property type="match status" value="1"/>
</dbReference>
<dbReference type="Proteomes" id="UP000249605">
    <property type="component" value="Plasmid unnamed1"/>
</dbReference>
<evidence type="ECO:0000313" key="6">
    <source>
        <dbReference type="EMBL" id="AWU95927.1"/>
    </source>
</evidence>
<evidence type="ECO:0000313" key="7">
    <source>
        <dbReference type="Proteomes" id="UP000249605"/>
    </source>
</evidence>
<evidence type="ECO:0000256" key="1">
    <source>
        <dbReference type="ARBA" id="ARBA00023002"/>
    </source>
</evidence>
<feature type="region of interest" description="Disordered" evidence="4">
    <location>
        <begin position="1"/>
        <end position="27"/>
    </location>
</feature>
<dbReference type="InterPro" id="IPR036220">
    <property type="entry name" value="UDP-Glc/GDP-Man_DH_C_sf"/>
</dbReference>
<dbReference type="Gene3D" id="3.40.50.720">
    <property type="entry name" value="NAD(P)-binding Rossmann-like Domain"/>
    <property type="match status" value="2"/>
</dbReference>
<dbReference type="SMART" id="SM00984">
    <property type="entry name" value="UDPG_MGDP_dh_C"/>
    <property type="match status" value="1"/>
</dbReference>
<dbReference type="GO" id="GO:0016616">
    <property type="term" value="F:oxidoreductase activity, acting on the CH-OH group of donors, NAD or NADP as acceptor"/>
    <property type="evidence" value="ECO:0007669"/>
    <property type="project" value="InterPro"/>
</dbReference>
<dbReference type="InterPro" id="IPR017476">
    <property type="entry name" value="UDP-Glc/GDP-Man"/>
</dbReference>
<dbReference type="Pfam" id="PF03721">
    <property type="entry name" value="UDPG_MGDP_dh_N"/>
    <property type="match status" value="1"/>
</dbReference>
<reference evidence="6 7" key="1">
    <citation type="submission" date="2018-06" db="EMBL/GenBank/DDBJ databases">
        <title>Complete genome sequencing of Azospirillum sp. M2T2B2.</title>
        <authorList>
            <person name="Heo J."/>
            <person name="Kim S.-J."/>
            <person name="Kwon S.-W."/>
            <person name="Anandham R."/>
        </authorList>
    </citation>
    <scope>NUCLEOTIDE SEQUENCE [LARGE SCALE GENOMIC DNA]</scope>
    <source>
        <strain evidence="6 7">M2T2B2</strain>
        <plasmid evidence="6 7">unnamed1</plasmid>
    </source>
</reference>
<dbReference type="Pfam" id="PF03720">
    <property type="entry name" value="UDPG_MGDP_dh_C"/>
    <property type="match status" value="1"/>
</dbReference>
<dbReference type="SUPFAM" id="SSF48179">
    <property type="entry name" value="6-phosphogluconate dehydrogenase C-terminal domain-like"/>
    <property type="match status" value="1"/>
</dbReference>
<evidence type="ECO:0000256" key="2">
    <source>
        <dbReference type="ARBA" id="ARBA00023027"/>
    </source>
</evidence>
<dbReference type="InterPro" id="IPR001732">
    <property type="entry name" value="UDP-Glc/GDP-Man_DH_N"/>
</dbReference>
<keyword evidence="1" id="KW-0560">Oxidoreductase</keyword>
<proteinExistence type="inferred from homology"/>
<dbReference type="KEGG" id="azm:DM194_14120"/>
<dbReference type="InterPro" id="IPR028359">
    <property type="entry name" value="UDP_ManNAc/GlcNAc_DH"/>
</dbReference>
<accession>A0A2U9SAP5</accession>
<dbReference type="GO" id="GO:0016628">
    <property type="term" value="F:oxidoreductase activity, acting on the CH-CH group of donors, NAD or NADP as acceptor"/>
    <property type="evidence" value="ECO:0007669"/>
    <property type="project" value="InterPro"/>
</dbReference>
<dbReference type="SUPFAM" id="SSF52413">
    <property type="entry name" value="UDP-glucose/GDP-mannose dehydrogenase C-terminal domain"/>
    <property type="match status" value="1"/>
</dbReference>
<dbReference type="InterPro" id="IPR036291">
    <property type="entry name" value="NAD(P)-bd_dom_sf"/>
</dbReference>
<keyword evidence="6" id="KW-0614">Plasmid</keyword>
<dbReference type="InterPro" id="IPR014026">
    <property type="entry name" value="UDP-Glc/GDP-Man_DH_dimer"/>
</dbReference>
<evidence type="ECO:0000259" key="5">
    <source>
        <dbReference type="SMART" id="SM00984"/>
    </source>
</evidence>
<keyword evidence="2" id="KW-0520">NAD</keyword>
<dbReference type="GO" id="GO:0000271">
    <property type="term" value="P:polysaccharide biosynthetic process"/>
    <property type="evidence" value="ECO:0007669"/>
    <property type="project" value="InterPro"/>
</dbReference>
<sequence length="474" mass="51606">MYQLDNPTTDAHGRRQPQLRVSGRREATQSPDIDGLLQKYLNRTATVAVVGLGYVGLPLSLTACEAGYRILGYDIDAATVDRLNGGHSPLNHITDARIGQAIADGRFLATVDDASFAEADAILICVPTPLGPHHEPDLTFVEASARSIAPHLRPGHLVVLESTTYPGTTRDVVKPILEAGGLVADVDFFLAYSPEREDPGNTDFATARIPKVVAGDGDAALRLAVALYDQFVVGTVPVSSLETAEAVKLTENIFRAVNIALVNELKIVYDRLGIDIWEVIEAAKTKPFGFMPFYPGPGLGGHCIPIDPFYLTWKARELGISTRFIELAGEVNANMPAYVVHRLREELDRRFRKGLSGARILVVGLAYKKNVSDLRESPALTVMELLDAAGAKVDYYDPFFPVIPPTRQHANLAGKASVPFEDYTLTRYDAAMIVTDHSGIDYSKLLRLSKLVLDTRNAVGALGLVDFRDVMVKA</sequence>
<dbReference type="OrthoDB" id="9803238at2"/>
<dbReference type="EMBL" id="CP029830">
    <property type="protein sequence ID" value="AWU95927.1"/>
    <property type="molecule type" value="Genomic_DNA"/>
</dbReference>
<dbReference type="SUPFAM" id="SSF51735">
    <property type="entry name" value="NAD(P)-binding Rossmann-fold domains"/>
    <property type="match status" value="1"/>
</dbReference>
<dbReference type="PANTHER" id="PTHR43491:SF1">
    <property type="entry name" value="UDP-N-ACETYL-D-MANNOSAMINE DEHYDROGENASE"/>
    <property type="match status" value="1"/>
</dbReference>
<organism evidence="6 7">
    <name type="scientific">Azospirillum ramasamyi</name>
    <dbReference type="NCBI Taxonomy" id="682998"/>
    <lineage>
        <taxon>Bacteria</taxon>
        <taxon>Pseudomonadati</taxon>
        <taxon>Pseudomonadota</taxon>
        <taxon>Alphaproteobacteria</taxon>
        <taxon>Rhodospirillales</taxon>
        <taxon>Azospirillaceae</taxon>
        <taxon>Azospirillum</taxon>
    </lineage>
</organism>
<evidence type="ECO:0000256" key="4">
    <source>
        <dbReference type="SAM" id="MobiDB-lite"/>
    </source>
</evidence>
<dbReference type="InterPro" id="IPR008927">
    <property type="entry name" value="6-PGluconate_DH-like_C_sf"/>
</dbReference>
<name>A0A2U9SAP5_9PROT</name>
<dbReference type="PIRSF" id="PIRSF000124">
    <property type="entry name" value="UDPglc_GDPman_dh"/>
    <property type="match status" value="1"/>
</dbReference>
<dbReference type="Pfam" id="PF00984">
    <property type="entry name" value="UDPG_MGDP_dh"/>
    <property type="match status" value="1"/>
</dbReference>
<dbReference type="AlphaFoldDB" id="A0A2U9SAP5"/>
<dbReference type="NCBIfam" id="TIGR03026">
    <property type="entry name" value="NDP-sugDHase"/>
    <property type="match status" value="1"/>
</dbReference>
<dbReference type="InterPro" id="IPR014027">
    <property type="entry name" value="UDP-Glc/GDP-Man_DH_C"/>
</dbReference>
<dbReference type="GO" id="GO:0051287">
    <property type="term" value="F:NAD binding"/>
    <property type="evidence" value="ECO:0007669"/>
    <property type="project" value="InterPro"/>
</dbReference>